<accession>A0A4Q9PHS4</accession>
<dbReference type="Proteomes" id="UP000292082">
    <property type="component" value="Unassembled WGS sequence"/>
</dbReference>
<gene>
    <name evidence="1" type="ORF">BD310DRAFT_162708</name>
</gene>
<organism evidence="1 2">
    <name type="scientific">Dichomitus squalens</name>
    <dbReference type="NCBI Taxonomy" id="114155"/>
    <lineage>
        <taxon>Eukaryota</taxon>
        <taxon>Fungi</taxon>
        <taxon>Dikarya</taxon>
        <taxon>Basidiomycota</taxon>
        <taxon>Agaricomycotina</taxon>
        <taxon>Agaricomycetes</taxon>
        <taxon>Polyporales</taxon>
        <taxon>Polyporaceae</taxon>
        <taxon>Dichomitus</taxon>
    </lineage>
</organism>
<dbReference type="EMBL" id="ML145218">
    <property type="protein sequence ID" value="TBU53291.1"/>
    <property type="molecule type" value="Genomic_DNA"/>
</dbReference>
<dbReference type="AlphaFoldDB" id="A0A4Q9PHS4"/>
<reference evidence="1 2" key="1">
    <citation type="submission" date="2019-01" db="EMBL/GenBank/DDBJ databases">
        <title>Draft genome sequences of three monokaryotic isolates of the white-rot basidiomycete fungus Dichomitus squalens.</title>
        <authorList>
            <consortium name="DOE Joint Genome Institute"/>
            <person name="Lopez S.C."/>
            <person name="Andreopoulos B."/>
            <person name="Pangilinan J."/>
            <person name="Lipzen A."/>
            <person name="Riley R."/>
            <person name="Ahrendt S."/>
            <person name="Ng V."/>
            <person name="Barry K."/>
            <person name="Daum C."/>
            <person name="Grigoriev I.V."/>
            <person name="Hilden K.S."/>
            <person name="Makela M.R."/>
            <person name="de Vries R.P."/>
        </authorList>
    </citation>
    <scope>NUCLEOTIDE SEQUENCE [LARGE SCALE GENOMIC DNA]</scope>
    <source>
        <strain evidence="1 2">CBS 464.89</strain>
    </source>
</reference>
<name>A0A4Q9PHS4_9APHY</name>
<keyword evidence="2" id="KW-1185">Reference proteome</keyword>
<evidence type="ECO:0000313" key="1">
    <source>
        <dbReference type="EMBL" id="TBU53291.1"/>
    </source>
</evidence>
<evidence type="ECO:0000313" key="2">
    <source>
        <dbReference type="Proteomes" id="UP000292082"/>
    </source>
</evidence>
<sequence>MGRSTDLYLKHLTTGLAEAHADVVDAGAGASSCGDEPAKLVCGCARCGRCVIIALPCRSVQLAHWMRSRIAADDSGVRSVWPQWTVLCHLTCASLTQDAYGVIQ</sequence>
<protein>
    <submittedName>
        <fullName evidence="1">Uncharacterized protein</fullName>
    </submittedName>
</protein>
<proteinExistence type="predicted"/>